<evidence type="ECO:0000256" key="1">
    <source>
        <dbReference type="ARBA" id="ARBA00004141"/>
    </source>
</evidence>
<dbReference type="Proteomes" id="UP000678393">
    <property type="component" value="Unassembled WGS sequence"/>
</dbReference>
<reference evidence="11" key="1">
    <citation type="submission" date="2021-04" db="EMBL/GenBank/DDBJ databases">
        <authorList>
            <consortium name="Molecular Ecology Group"/>
        </authorList>
    </citation>
    <scope>NUCLEOTIDE SEQUENCE</scope>
</reference>
<dbReference type="AlphaFoldDB" id="A0A8S3ZH58"/>
<feature type="transmembrane region" description="Helical" evidence="9">
    <location>
        <begin position="132"/>
        <end position="153"/>
    </location>
</feature>
<evidence type="ECO:0000256" key="6">
    <source>
        <dbReference type="ARBA" id="ARBA00023170"/>
    </source>
</evidence>
<keyword evidence="4 8" id="KW-0297">G-protein coupled receptor</keyword>
<keyword evidence="12" id="KW-1185">Reference proteome</keyword>
<name>A0A8S3ZH58_9EUPU</name>
<sequence length="352" mass="39535">MENGMGNGSCFEDYDSSALVAFKVLQDVTLILGIVTNSVLFITICCSGQLRATTYIYIASLAVSDIIFSCHGIRYTLMGNDSEVECDASDFRARDFIFFNKVSSAANYANILMVSLERWLYIARPFLHQRYLSIKITVCGLATAWLFAIIVNIDTFIASDIKYTAVIKFKLNVVFPSIHFFVSCILCIVYVHLALIARGQLRAINRTRPVGVSNSYPQSASIDATNATMASIKENLKSLRLLVLVFGSFFVLMTPGICLHLYDKHDYAGVNHPILHGVFKQMTFTHCCVNFFVFATQNCHFRQIFLGYFRKIYGCLTTDSCRELCTTAVTPNMYREQQGEEARNPKIVISVS</sequence>
<feature type="transmembrane region" description="Helical" evidence="9">
    <location>
        <begin position="282"/>
        <end position="301"/>
    </location>
</feature>
<evidence type="ECO:0000256" key="9">
    <source>
        <dbReference type="SAM" id="Phobius"/>
    </source>
</evidence>
<evidence type="ECO:0000256" key="3">
    <source>
        <dbReference type="ARBA" id="ARBA00022989"/>
    </source>
</evidence>
<dbReference type="GO" id="GO:0004930">
    <property type="term" value="F:G protein-coupled receptor activity"/>
    <property type="evidence" value="ECO:0007669"/>
    <property type="project" value="UniProtKB-KW"/>
</dbReference>
<dbReference type="PANTHER" id="PTHR24243:SF233">
    <property type="entry name" value="THYROTROPIN-RELEASING HORMONE RECEPTOR"/>
    <property type="match status" value="1"/>
</dbReference>
<dbReference type="InterPro" id="IPR000276">
    <property type="entry name" value="GPCR_Rhodpsn"/>
</dbReference>
<keyword evidence="6 8" id="KW-0675">Receptor</keyword>
<protein>
    <recommendedName>
        <fullName evidence="10">G-protein coupled receptors family 1 profile domain-containing protein</fullName>
    </recommendedName>
</protein>
<dbReference type="PANTHER" id="PTHR24243">
    <property type="entry name" value="G-PROTEIN COUPLED RECEPTOR"/>
    <property type="match status" value="1"/>
</dbReference>
<dbReference type="PROSITE" id="PS50262">
    <property type="entry name" value="G_PROTEIN_RECEP_F1_2"/>
    <property type="match status" value="1"/>
</dbReference>
<feature type="domain" description="G-protein coupled receptors family 1 profile" evidence="10">
    <location>
        <begin position="36"/>
        <end position="294"/>
    </location>
</feature>
<keyword evidence="7 8" id="KW-0807">Transducer</keyword>
<comment type="subcellular location">
    <subcellularLocation>
        <location evidence="1">Membrane</location>
        <topology evidence="1">Multi-pass membrane protein</topology>
    </subcellularLocation>
</comment>
<keyword evidence="2 8" id="KW-0812">Transmembrane</keyword>
<evidence type="ECO:0000313" key="12">
    <source>
        <dbReference type="Proteomes" id="UP000678393"/>
    </source>
</evidence>
<evidence type="ECO:0000259" key="10">
    <source>
        <dbReference type="PROSITE" id="PS50262"/>
    </source>
</evidence>
<feature type="transmembrane region" description="Helical" evidence="9">
    <location>
        <begin position="241"/>
        <end position="262"/>
    </location>
</feature>
<proteinExistence type="inferred from homology"/>
<gene>
    <name evidence="11" type="ORF">CUNI_LOCUS11994</name>
</gene>
<keyword evidence="3 9" id="KW-1133">Transmembrane helix</keyword>
<dbReference type="GO" id="GO:0005886">
    <property type="term" value="C:plasma membrane"/>
    <property type="evidence" value="ECO:0007669"/>
    <property type="project" value="TreeGrafter"/>
</dbReference>
<evidence type="ECO:0000256" key="7">
    <source>
        <dbReference type="ARBA" id="ARBA00023224"/>
    </source>
</evidence>
<evidence type="ECO:0000256" key="5">
    <source>
        <dbReference type="ARBA" id="ARBA00023136"/>
    </source>
</evidence>
<dbReference type="OrthoDB" id="6130592at2759"/>
<evidence type="ECO:0000256" key="4">
    <source>
        <dbReference type="ARBA" id="ARBA00023040"/>
    </source>
</evidence>
<evidence type="ECO:0000256" key="2">
    <source>
        <dbReference type="ARBA" id="ARBA00022692"/>
    </source>
</evidence>
<comment type="similarity">
    <text evidence="8">Belongs to the G-protein coupled receptor 1 family.</text>
</comment>
<dbReference type="Gene3D" id="1.20.1070.10">
    <property type="entry name" value="Rhodopsin 7-helix transmembrane proteins"/>
    <property type="match status" value="1"/>
</dbReference>
<organism evidence="11 12">
    <name type="scientific">Candidula unifasciata</name>
    <dbReference type="NCBI Taxonomy" id="100452"/>
    <lineage>
        <taxon>Eukaryota</taxon>
        <taxon>Metazoa</taxon>
        <taxon>Spiralia</taxon>
        <taxon>Lophotrochozoa</taxon>
        <taxon>Mollusca</taxon>
        <taxon>Gastropoda</taxon>
        <taxon>Heterobranchia</taxon>
        <taxon>Euthyneura</taxon>
        <taxon>Panpulmonata</taxon>
        <taxon>Eupulmonata</taxon>
        <taxon>Stylommatophora</taxon>
        <taxon>Helicina</taxon>
        <taxon>Helicoidea</taxon>
        <taxon>Geomitridae</taxon>
        <taxon>Candidula</taxon>
    </lineage>
</organism>
<keyword evidence="5 9" id="KW-0472">Membrane</keyword>
<feature type="transmembrane region" description="Helical" evidence="9">
    <location>
        <begin position="173"/>
        <end position="196"/>
    </location>
</feature>
<dbReference type="SUPFAM" id="SSF81321">
    <property type="entry name" value="Family A G protein-coupled receptor-like"/>
    <property type="match status" value="1"/>
</dbReference>
<dbReference type="EMBL" id="CAJHNH020002362">
    <property type="protein sequence ID" value="CAG5126436.1"/>
    <property type="molecule type" value="Genomic_DNA"/>
</dbReference>
<dbReference type="CDD" id="cd00637">
    <property type="entry name" value="7tm_classA_rhodopsin-like"/>
    <property type="match status" value="1"/>
</dbReference>
<accession>A0A8S3ZH58</accession>
<evidence type="ECO:0000256" key="8">
    <source>
        <dbReference type="RuleBase" id="RU000688"/>
    </source>
</evidence>
<comment type="caution">
    <text evidence="11">The sequence shown here is derived from an EMBL/GenBank/DDBJ whole genome shotgun (WGS) entry which is preliminary data.</text>
</comment>
<dbReference type="PRINTS" id="PR00237">
    <property type="entry name" value="GPCRRHODOPSN"/>
</dbReference>
<evidence type="ECO:0000313" key="11">
    <source>
        <dbReference type="EMBL" id="CAG5126436.1"/>
    </source>
</evidence>
<dbReference type="PROSITE" id="PS00237">
    <property type="entry name" value="G_PROTEIN_RECEP_F1_1"/>
    <property type="match status" value="1"/>
</dbReference>
<feature type="transmembrane region" description="Helical" evidence="9">
    <location>
        <begin position="28"/>
        <end position="48"/>
    </location>
</feature>
<dbReference type="Pfam" id="PF00001">
    <property type="entry name" value="7tm_1"/>
    <property type="match status" value="1"/>
</dbReference>
<dbReference type="InterPro" id="IPR017452">
    <property type="entry name" value="GPCR_Rhodpsn_7TM"/>
</dbReference>